<proteinExistence type="predicted"/>
<comment type="caution">
    <text evidence="1">The sequence shown here is derived from an EMBL/GenBank/DDBJ whole genome shotgun (WGS) entry which is preliminary data.</text>
</comment>
<dbReference type="AlphaFoldDB" id="A0A3E5F336"/>
<dbReference type="RefSeq" id="WP_117599870.1">
    <property type="nucleotide sequence ID" value="NZ_BAABZM010000001.1"/>
</dbReference>
<reference evidence="1 2" key="1">
    <citation type="submission" date="2018-08" db="EMBL/GenBank/DDBJ databases">
        <title>A genome reference for cultivated species of the human gut microbiota.</title>
        <authorList>
            <person name="Zou Y."/>
            <person name="Xue W."/>
            <person name="Luo G."/>
        </authorList>
    </citation>
    <scope>NUCLEOTIDE SEQUENCE [LARGE SCALE GENOMIC DNA]</scope>
    <source>
        <strain evidence="1 2">OM03-4</strain>
    </source>
</reference>
<dbReference type="EMBL" id="QSVA01000003">
    <property type="protein sequence ID" value="RGN95930.1"/>
    <property type="molecule type" value="Genomic_DNA"/>
</dbReference>
<evidence type="ECO:0008006" key="3">
    <source>
        <dbReference type="Google" id="ProtNLM"/>
    </source>
</evidence>
<sequence>MRPIDYYIGILSVMGYVYCLPLAGQAGNKVVRGGNPRLEYTDLKVGRSTDGKVFTASFNIAGSVKRLGAQEIVYIYPSLVSSDGKIKTDFLPLCISGRKRYKAVIRRETLGGNPDTSVPVKDIRKAGDLKGTGISVREALSFERWMASGYLSLREEMYGCAECGRGVSQTNMSVTGIDLFEPEDYEYNFYIPEKVETKCYEEEFDCKVTFKSARHELLLGFGKNREELARLDSFVSRELRIKGARLREVHITGYASPEGESNYNRHLSECRTHALSSHVLSKYPQLKSASVYRIEGAGEDWEGLRNIIKASTLDYKNEVLSAIGRHDTDVARETAIRSLNGGKVYTDLLSTVYPVLRRTVFRMSFDVRPYMDDELEEMFITVPGCLSLYEMCRLAQLYTEQGKNPVNIYRKAYEQFAPDPLATLNYANALLKYEKDADKALMILDTIKSDSRSVYPMAIAHNMKGDWRKAEELLKKDMEPLE</sequence>
<evidence type="ECO:0000313" key="1">
    <source>
        <dbReference type="EMBL" id="RGN95930.1"/>
    </source>
</evidence>
<dbReference type="Proteomes" id="UP000260759">
    <property type="component" value="Unassembled WGS sequence"/>
</dbReference>
<dbReference type="SUPFAM" id="SSF48452">
    <property type="entry name" value="TPR-like"/>
    <property type="match status" value="1"/>
</dbReference>
<organism evidence="1 2">
    <name type="scientific">Bacteroides uniformis</name>
    <dbReference type="NCBI Taxonomy" id="820"/>
    <lineage>
        <taxon>Bacteria</taxon>
        <taxon>Pseudomonadati</taxon>
        <taxon>Bacteroidota</taxon>
        <taxon>Bacteroidia</taxon>
        <taxon>Bacteroidales</taxon>
        <taxon>Bacteroidaceae</taxon>
        <taxon>Bacteroides</taxon>
    </lineage>
</organism>
<dbReference type="InterPro" id="IPR011990">
    <property type="entry name" value="TPR-like_helical_dom_sf"/>
</dbReference>
<gene>
    <name evidence="1" type="ORF">DXB37_04965</name>
</gene>
<accession>A0A3E5F336</accession>
<name>A0A3E5F336_BACUN</name>
<evidence type="ECO:0000313" key="2">
    <source>
        <dbReference type="Proteomes" id="UP000260759"/>
    </source>
</evidence>
<protein>
    <recommendedName>
        <fullName evidence="3">DUF3868 domain-containing protein</fullName>
    </recommendedName>
</protein>